<keyword evidence="2" id="KW-1185">Reference proteome</keyword>
<dbReference type="AlphaFoldDB" id="A0A369CEP0"/>
<evidence type="ECO:0000313" key="1">
    <source>
        <dbReference type="EMBL" id="RCX31037.1"/>
    </source>
</evidence>
<dbReference type="Pfam" id="PF19924">
    <property type="entry name" value="DUF6387"/>
    <property type="match status" value="1"/>
</dbReference>
<protein>
    <submittedName>
        <fullName evidence="1">Uncharacterized protein</fullName>
    </submittedName>
</protein>
<comment type="caution">
    <text evidence="1">The sequence shown here is derived from an EMBL/GenBank/DDBJ whole genome shotgun (WGS) entry which is preliminary data.</text>
</comment>
<dbReference type="Proteomes" id="UP000252707">
    <property type="component" value="Unassembled WGS sequence"/>
</dbReference>
<proteinExistence type="predicted"/>
<name>A0A369CEP0_9GAMM</name>
<sequence>MGRAEKKLTTLKAKDDLPPWFKSKHYYQGLEEERWLDEIVMRLSVQTVLENTDDIPHAKELFDSLVVNENYTKGALASSLGDISDLWGVKEPSGFDALYLAAVISSSPQGSNLFSELNTFRQSQTPGKLFTELPETLKAQKRKSFGELIDWKSEPINPSEVISGFPLVVDLEQDDETLKIAFEVWLAGARAESGEAKNPYSTRDYATWRDYGVLQAFDLQFWARLNKARFTNNVISNAIWPLDEVDTTERLRKVTNPKIKEIFTDWTMARRLWRQVELSKALADLVAGTKNEETDSGNAM</sequence>
<organism evidence="1 2">
    <name type="scientific">Thioalbus denitrificans</name>
    <dbReference type="NCBI Taxonomy" id="547122"/>
    <lineage>
        <taxon>Bacteria</taxon>
        <taxon>Pseudomonadati</taxon>
        <taxon>Pseudomonadota</taxon>
        <taxon>Gammaproteobacteria</taxon>
        <taxon>Chromatiales</taxon>
        <taxon>Ectothiorhodospiraceae</taxon>
        <taxon>Thioalbus</taxon>
    </lineage>
</organism>
<reference evidence="1 2" key="1">
    <citation type="submission" date="2018-07" db="EMBL/GenBank/DDBJ databases">
        <title>Genomic Encyclopedia of Type Strains, Phase IV (KMG-IV): sequencing the most valuable type-strain genomes for metagenomic binning, comparative biology and taxonomic classification.</title>
        <authorList>
            <person name="Goeker M."/>
        </authorList>
    </citation>
    <scope>NUCLEOTIDE SEQUENCE [LARGE SCALE GENOMIC DNA]</scope>
    <source>
        <strain evidence="1 2">DSM 26407</strain>
    </source>
</reference>
<dbReference type="OrthoDB" id="5573849at2"/>
<dbReference type="EMBL" id="QPJY01000003">
    <property type="protein sequence ID" value="RCX31037.1"/>
    <property type="molecule type" value="Genomic_DNA"/>
</dbReference>
<gene>
    <name evidence="1" type="ORF">DFQ59_1031</name>
</gene>
<accession>A0A369CEP0</accession>
<dbReference type="RefSeq" id="WP_147275200.1">
    <property type="nucleotide sequence ID" value="NZ_QPJY01000003.1"/>
</dbReference>
<evidence type="ECO:0000313" key="2">
    <source>
        <dbReference type="Proteomes" id="UP000252707"/>
    </source>
</evidence>
<dbReference type="InterPro" id="IPR045664">
    <property type="entry name" value="DUF6387"/>
</dbReference>